<feature type="compositionally biased region" description="Polar residues" evidence="1">
    <location>
        <begin position="342"/>
        <end position="358"/>
    </location>
</feature>
<dbReference type="Pfam" id="PF03525">
    <property type="entry name" value="Meiotic_rec114"/>
    <property type="match status" value="1"/>
</dbReference>
<keyword evidence="3" id="KW-1185">Reference proteome</keyword>
<feature type="region of interest" description="Disordered" evidence="1">
    <location>
        <begin position="206"/>
        <end position="267"/>
    </location>
</feature>
<feature type="compositionally biased region" description="Pro residues" evidence="1">
    <location>
        <begin position="568"/>
        <end position="579"/>
    </location>
</feature>
<reference evidence="2 3" key="1">
    <citation type="submission" date="2024-09" db="EMBL/GenBank/DDBJ databases">
        <title>Rethinking Asexuality: The Enigmatic Case of Functional Sexual Genes in Lepraria (Stereocaulaceae).</title>
        <authorList>
            <person name="Doellman M."/>
            <person name="Sun Y."/>
            <person name="Barcenas-Pena A."/>
            <person name="Lumbsch H.T."/>
            <person name="Grewe F."/>
        </authorList>
    </citation>
    <scope>NUCLEOTIDE SEQUENCE [LARGE SCALE GENOMIC DNA]</scope>
    <source>
        <strain evidence="2 3">Mercado 3170</strain>
    </source>
</reference>
<dbReference type="Proteomes" id="UP001590950">
    <property type="component" value="Unassembled WGS sequence"/>
</dbReference>
<dbReference type="InterPro" id="IPR004354">
    <property type="entry name" value="Meiotic_Rec114"/>
</dbReference>
<organism evidence="2 3">
    <name type="scientific">Stereocaulon virgatum</name>
    <dbReference type="NCBI Taxonomy" id="373712"/>
    <lineage>
        <taxon>Eukaryota</taxon>
        <taxon>Fungi</taxon>
        <taxon>Dikarya</taxon>
        <taxon>Ascomycota</taxon>
        <taxon>Pezizomycotina</taxon>
        <taxon>Lecanoromycetes</taxon>
        <taxon>OSLEUM clade</taxon>
        <taxon>Lecanoromycetidae</taxon>
        <taxon>Lecanorales</taxon>
        <taxon>Lecanorineae</taxon>
        <taxon>Stereocaulaceae</taxon>
        <taxon>Stereocaulon</taxon>
    </lineage>
</organism>
<evidence type="ECO:0000313" key="3">
    <source>
        <dbReference type="Proteomes" id="UP001590950"/>
    </source>
</evidence>
<gene>
    <name evidence="2" type="ORF">N7G274_002513</name>
</gene>
<accession>A0ABR4AMR6</accession>
<comment type="caution">
    <text evidence="2">The sequence shown here is derived from an EMBL/GenBank/DDBJ whole genome shotgun (WGS) entry which is preliminary data.</text>
</comment>
<dbReference type="EMBL" id="JBEFKJ010000008">
    <property type="protein sequence ID" value="KAL2044738.1"/>
    <property type="molecule type" value="Genomic_DNA"/>
</dbReference>
<feature type="region of interest" description="Disordered" evidence="1">
    <location>
        <begin position="342"/>
        <end position="430"/>
    </location>
</feature>
<sequence>MVKKHGPTTSFSDVPAFQLPVTLPLFKISYSTTATPRSSKQWTHLPNRDSMFVVFDMVRKKDLDGVVVERKLLKLVKEGELLEEIELDALTHQARIMEQNAKSRQILYDDLHVLVLVKGQLLAMRYQLQDGQFRKIQMNFQKSSDCDIAFSTLKSIGLPNQDRGQQSYAAVWRPQSSQEAFQSTSQPGSQEQTGFLATVYDWIPSSEQPPRAHSRPTLARPSSSQFQPQERTNDIYVPANDPVPLSNESSQERLRPTSAGLTLPPLPSQQRARAGAVCSTIHVPLPQPARPCQPFSRPTSASSGNYQDDFAKPIPYIRDPRCHLGNFVSGTVPAYNTAARLNPSSSASSPEVNPTVVPSLSPGLLPRPKLGSHPLAVEHEPRPISSPQTQSERLSIDNVTPSQMLPPRRTLPFPEKAGEPVRQGSEVASSLPPRLMSSLDISNQSSSFDYNVQAISEPQTRAESRFIDIVPLSQMLAPKRTLPFPEAKETLASGEDAATIAREPESEPPRSQGADTGSLNQRKSRARNGKSITKRSRRGYSLSSLEPSSSAPKAPTKKTLVVTLNTKKPPPSSAPPRISPPAQERSRQLSLPPSGLAFPSSPPVLNAFNKRPLTTLEGSEPNKRQSQALREPCSSVPQLRAGIFGATLIDMTPAELLDSVDGWIRKFNNLPAIPNQSQTAKELRAEYAKQSDEARAEAIDNFICECLEDENFVKLAEDVEGAWKRIGLGF</sequence>
<name>A0ABR4AMR6_9LECA</name>
<feature type="compositionally biased region" description="Low complexity" evidence="1">
    <location>
        <begin position="557"/>
        <end position="567"/>
    </location>
</feature>
<feature type="compositionally biased region" description="Low complexity" evidence="1">
    <location>
        <begin position="541"/>
        <end position="550"/>
    </location>
</feature>
<protein>
    <submittedName>
        <fullName evidence="2">Uncharacterized protein</fullName>
    </submittedName>
</protein>
<feature type="compositionally biased region" description="Polar residues" evidence="1">
    <location>
        <begin position="385"/>
        <end position="403"/>
    </location>
</feature>
<proteinExistence type="predicted"/>
<evidence type="ECO:0000313" key="2">
    <source>
        <dbReference type="EMBL" id="KAL2044738.1"/>
    </source>
</evidence>
<feature type="region of interest" description="Disordered" evidence="1">
    <location>
        <begin position="500"/>
        <end position="608"/>
    </location>
</feature>
<feature type="compositionally biased region" description="Polar residues" evidence="1">
    <location>
        <begin position="220"/>
        <end position="230"/>
    </location>
</feature>
<feature type="compositionally biased region" description="Basic residues" evidence="1">
    <location>
        <begin position="522"/>
        <end position="538"/>
    </location>
</feature>
<evidence type="ECO:0000256" key="1">
    <source>
        <dbReference type="SAM" id="MobiDB-lite"/>
    </source>
</evidence>